<feature type="transmembrane region" description="Helical" evidence="6">
    <location>
        <begin position="370"/>
        <end position="392"/>
    </location>
</feature>
<evidence type="ECO:0000313" key="8">
    <source>
        <dbReference type="Proteomes" id="UP000827549"/>
    </source>
</evidence>
<feature type="transmembrane region" description="Helical" evidence="6">
    <location>
        <begin position="467"/>
        <end position="489"/>
    </location>
</feature>
<feature type="transmembrane region" description="Helical" evidence="6">
    <location>
        <begin position="333"/>
        <end position="350"/>
    </location>
</feature>
<feature type="transmembrane region" description="Helical" evidence="6">
    <location>
        <begin position="501"/>
        <end position="525"/>
    </location>
</feature>
<dbReference type="AlphaFoldDB" id="A0AAF1BIL9"/>
<dbReference type="PANTHER" id="PTHR23507">
    <property type="entry name" value="ZGC:174356"/>
    <property type="match status" value="1"/>
</dbReference>
<dbReference type="GO" id="GO:0022857">
    <property type="term" value="F:transmembrane transporter activity"/>
    <property type="evidence" value="ECO:0007669"/>
    <property type="project" value="TreeGrafter"/>
</dbReference>
<keyword evidence="8" id="KW-1185">Reference proteome</keyword>
<keyword evidence="3 6" id="KW-1133">Transmembrane helix</keyword>
<organism evidence="7 8">
    <name type="scientific">Vanrija pseudolonga</name>
    <dbReference type="NCBI Taxonomy" id="143232"/>
    <lineage>
        <taxon>Eukaryota</taxon>
        <taxon>Fungi</taxon>
        <taxon>Dikarya</taxon>
        <taxon>Basidiomycota</taxon>
        <taxon>Agaricomycotina</taxon>
        <taxon>Tremellomycetes</taxon>
        <taxon>Trichosporonales</taxon>
        <taxon>Trichosporonaceae</taxon>
        <taxon>Vanrija</taxon>
    </lineage>
</organism>
<feature type="transmembrane region" description="Helical" evidence="6">
    <location>
        <begin position="227"/>
        <end position="248"/>
    </location>
</feature>
<dbReference type="PANTHER" id="PTHR23507:SF1">
    <property type="entry name" value="FI18259P1-RELATED"/>
    <property type="match status" value="1"/>
</dbReference>
<feature type="transmembrane region" description="Helical" evidence="6">
    <location>
        <begin position="18"/>
        <end position="36"/>
    </location>
</feature>
<keyword evidence="4 6" id="KW-0472">Membrane</keyword>
<feature type="transmembrane region" description="Helical" evidence="6">
    <location>
        <begin position="160"/>
        <end position="184"/>
    </location>
</feature>
<evidence type="ECO:0000256" key="5">
    <source>
        <dbReference type="SAM" id="MobiDB-lite"/>
    </source>
</evidence>
<keyword evidence="2 6" id="KW-0812">Transmembrane</keyword>
<dbReference type="GO" id="GO:0016020">
    <property type="term" value="C:membrane"/>
    <property type="evidence" value="ECO:0007669"/>
    <property type="project" value="UniProtKB-SubCell"/>
</dbReference>
<feature type="transmembrane region" description="Helical" evidence="6">
    <location>
        <begin position="435"/>
        <end position="455"/>
    </location>
</feature>
<dbReference type="EMBL" id="CP086717">
    <property type="protein sequence ID" value="WOO81702.1"/>
    <property type="molecule type" value="Genomic_DNA"/>
</dbReference>
<dbReference type="GeneID" id="87808454"/>
<sequence>MDPAPRTALRWHRKAHVVWVYAIVIGLTATLVIPAASRREEMIRLVCHVVEPIASRPTISRRESWGGLTGALTRDDAGWDLETCKRSVKVQRRVAHINMVSHVASDLLGAATTAAWSSLSDRVGRCRILTVAVVGQALKGLSFLHVLVFPQSMVRTGGSVLYVGPVVDGLLGGEPLLAAVYTAYLADVTSVDNMAINTVGFSTVAAAIAVAAPMIGPALVSASGDRLLPFEFTLGLQIIFGLFVWLVIPESLSKDKRDTAQAEASQASAALQRSGRPGAAGDGGAQRSSCARLGRVIRRASHTLMRHSLAPLESLAVFRPVPRQPGDTRKGRDWNLFYLASVIFLLALAREESPEVQYVMFSFGWGQVELGRRASLIAMWRTATVCSIIPLYRFVVKPFLVKRIVATAHGDTSEEAPLLSDGGGDAESLQTRANIVADLVFLGTSILIECLGYIAKGANSAGSFWPYAIGTAVALAGAPGSLVLNPLLLELGPPERPAGRIFGASAVLSAVGGTLLNSLLFNTVFGATIGWYPPTLFVVAAGLYLIALVCVILVQAARVPRQ</sequence>
<dbReference type="RefSeq" id="XP_062627734.1">
    <property type="nucleotide sequence ID" value="XM_062771750.1"/>
</dbReference>
<dbReference type="Gene3D" id="1.20.1250.20">
    <property type="entry name" value="MFS general substrate transporter like domains"/>
    <property type="match status" value="1"/>
</dbReference>
<dbReference type="Proteomes" id="UP000827549">
    <property type="component" value="Chromosome 4"/>
</dbReference>
<name>A0AAF1BIL9_9TREE</name>
<gene>
    <name evidence="7" type="primary">YJL163C_1</name>
    <name evidence="7" type="ORF">LOC62_04G005225</name>
</gene>
<feature type="transmembrane region" description="Helical" evidence="6">
    <location>
        <begin position="196"/>
        <end position="215"/>
    </location>
</feature>
<evidence type="ECO:0000313" key="7">
    <source>
        <dbReference type="EMBL" id="WOO81702.1"/>
    </source>
</evidence>
<feature type="compositionally biased region" description="Low complexity" evidence="5">
    <location>
        <begin position="263"/>
        <end position="274"/>
    </location>
</feature>
<proteinExistence type="predicted"/>
<feature type="region of interest" description="Disordered" evidence="5">
    <location>
        <begin position="263"/>
        <end position="287"/>
    </location>
</feature>
<feature type="transmembrane region" description="Helical" evidence="6">
    <location>
        <begin position="128"/>
        <end position="148"/>
    </location>
</feature>
<comment type="subcellular location">
    <subcellularLocation>
        <location evidence="1">Membrane</location>
        <topology evidence="1">Multi-pass membrane protein</topology>
    </subcellularLocation>
</comment>
<evidence type="ECO:0000256" key="4">
    <source>
        <dbReference type="ARBA" id="ARBA00023136"/>
    </source>
</evidence>
<dbReference type="InterPro" id="IPR036259">
    <property type="entry name" value="MFS_trans_sf"/>
</dbReference>
<evidence type="ECO:0000256" key="2">
    <source>
        <dbReference type="ARBA" id="ARBA00022692"/>
    </source>
</evidence>
<evidence type="ECO:0000256" key="3">
    <source>
        <dbReference type="ARBA" id="ARBA00022989"/>
    </source>
</evidence>
<dbReference type="SUPFAM" id="SSF103473">
    <property type="entry name" value="MFS general substrate transporter"/>
    <property type="match status" value="1"/>
</dbReference>
<reference evidence="7" key="1">
    <citation type="submission" date="2023-10" db="EMBL/GenBank/DDBJ databases">
        <authorList>
            <person name="Noh H."/>
        </authorList>
    </citation>
    <scope>NUCLEOTIDE SEQUENCE</scope>
    <source>
        <strain evidence="7">DUCC4014</strain>
    </source>
</reference>
<accession>A0AAF1BIL9</accession>
<evidence type="ECO:0000256" key="6">
    <source>
        <dbReference type="SAM" id="Phobius"/>
    </source>
</evidence>
<feature type="transmembrane region" description="Helical" evidence="6">
    <location>
        <begin position="531"/>
        <end position="554"/>
    </location>
</feature>
<protein>
    <submittedName>
        <fullName evidence="7">Purtative membrane protein</fullName>
    </submittedName>
</protein>
<evidence type="ECO:0000256" key="1">
    <source>
        <dbReference type="ARBA" id="ARBA00004141"/>
    </source>
</evidence>